<dbReference type="InterPro" id="IPR028212">
    <property type="entry name" value="GHL6"/>
</dbReference>
<dbReference type="RefSeq" id="WP_348947552.1">
    <property type="nucleotide sequence ID" value="NZ_JBDZYD010000001.1"/>
</dbReference>
<comment type="caution">
    <text evidence="1">The sequence shown here is derived from an EMBL/GenBank/DDBJ whole genome shotgun (WGS) entry which is preliminary data.</text>
</comment>
<evidence type="ECO:0000313" key="1">
    <source>
        <dbReference type="EMBL" id="MEQ0558232.1"/>
    </source>
</evidence>
<dbReference type="SUPFAM" id="SSF52317">
    <property type="entry name" value="Class I glutamine amidotransferase-like"/>
    <property type="match status" value="1"/>
</dbReference>
<dbReference type="InterPro" id="IPR017853">
    <property type="entry name" value="GH"/>
</dbReference>
<gene>
    <name evidence="1" type="ORF">ABJI51_04050</name>
</gene>
<dbReference type="CDD" id="cd03143">
    <property type="entry name" value="A4_beta-galactosidase_middle_domain"/>
    <property type="match status" value="1"/>
</dbReference>
<accession>A0ABV0LA44</accession>
<keyword evidence="2" id="KW-1185">Reference proteome</keyword>
<proteinExistence type="predicted"/>
<organism evidence="1 2">
    <name type="scientific">Amycolatopsis melonis</name>
    <dbReference type="NCBI Taxonomy" id="3156488"/>
    <lineage>
        <taxon>Bacteria</taxon>
        <taxon>Bacillati</taxon>
        <taxon>Actinomycetota</taxon>
        <taxon>Actinomycetes</taxon>
        <taxon>Pseudonocardiales</taxon>
        <taxon>Pseudonocardiaceae</taxon>
        <taxon>Amycolatopsis</taxon>
    </lineage>
</organism>
<reference evidence="1 2" key="1">
    <citation type="submission" date="2024-05" db="EMBL/GenBank/DDBJ databases">
        <authorList>
            <person name="Zhao H."/>
            <person name="Xu Y."/>
            <person name="Lin S."/>
            <person name="Spain J.C."/>
            <person name="Zhou N.-Y."/>
        </authorList>
    </citation>
    <scope>NUCLEOTIDE SEQUENCE [LARGE SCALE GENOMIC DNA]</scope>
    <source>
        <strain evidence="1 2">NEAU-NG30</strain>
    </source>
</reference>
<name>A0ABV0LA44_9PSEU</name>
<dbReference type="Proteomes" id="UP001440984">
    <property type="component" value="Unassembled WGS sequence"/>
</dbReference>
<dbReference type="EMBL" id="JBDZYD010000001">
    <property type="protein sequence ID" value="MEQ0558232.1"/>
    <property type="molecule type" value="Genomic_DNA"/>
</dbReference>
<dbReference type="Gene3D" id="3.40.50.880">
    <property type="match status" value="1"/>
</dbReference>
<dbReference type="Gene3D" id="3.20.20.80">
    <property type="entry name" value="Glycosidases"/>
    <property type="match status" value="1"/>
</dbReference>
<protein>
    <submittedName>
        <fullName evidence="1">Alpha-amylase family protein</fullName>
    </submittedName>
</protein>
<sequence>MPSRWQHPFTVFQTNLQEIDATMDVEATLDVVESHGADTWLLNAGGISAFYPTELPYQARNPFLADRPSGDLLGDAVTAATRRGVRVLARLDLSKVTAGTAAAHPDWLFVSAGGEPQVYHALYSTCLSGEYYQQRAFDILDEILDRYPVDGFFFNWFNFNERDYSEVIHGVCHCASCVKRFAEFSGGGDLPNSRDSPTFGSWRRYTGSTKAELGRRYADHLATRDRDLALVLNQGGTVGYQEGNNAFRHFPGKELWPHATAEAVSAHRSSRPETPLLVNVPAHVDSTYRMAAEQPEHVAQHLLQAIARGGNPSTYILGAPGRLPMTSVSLARDVTRFHRDHHALYAALRPAATIGLVRPAALDEFRGIYQALQQRHLPFDVLPLGELTSIPLERYRLLVLPDTGPIGPAAALLDEFVHSGGNLLSTGSSAFTADGGAELAAFPAVRRIGPASSGKQVWSTYATFDDQPRIDEGVFGGSVVPIHGSNARCVWKSGATKAGTILAQAPWGPPELAYGHTATGDPAVASIGHGAGTSTVFTWTVGRTYREFAKTEVRDHLLDVLEPLAGAPVRAELPEQVELILGRDDDGYVVHLLNQTGARRRSFGPHIPVRDGRLVVHGATGPATASVARHELPARPEGDVLTVDLPVIDLFEVVRIRTTR</sequence>
<dbReference type="SUPFAM" id="SSF51445">
    <property type="entry name" value="(Trans)glycosidases"/>
    <property type="match status" value="1"/>
</dbReference>
<dbReference type="InterPro" id="IPR029062">
    <property type="entry name" value="Class_I_gatase-like"/>
</dbReference>
<dbReference type="Pfam" id="PF14871">
    <property type="entry name" value="GHL6"/>
    <property type="match status" value="1"/>
</dbReference>
<evidence type="ECO:0000313" key="2">
    <source>
        <dbReference type="Proteomes" id="UP001440984"/>
    </source>
</evidence>